<evidence type="ECO:0000256" key="8">
    <source>
        <dbReference type="ARBA" id="ARBA00022985"/>
    </source>
</evidence>
<dbReference type="AlphaFoldDB" id="A0A0F0VSY2"/>
<evidence type="ECO:0000256" key="1">
    <source>
        <dbReference type="ARBA" id="ARBA00004651"/>
    </source>
</evidence>
<dbReference type="GO" id="GO:0005886">
    <property type="term" value="C:plasma membrane"/>
    <property type="evidence" value="ECO:0007669"/>
    <property type="project" value="UniProtKB-SubCell"/>
</dbReference>
<dbReference type="PATRIC" id="fig|61647.13.peg.1609"/>
<feature type="transmembrane region" description="Helical" evidence="12">
    <location>
        <begin position="55"/>
        <end position="75"/>
    </location>
</feature>
<keyword evidence="6" id="KW-0441">Lipid A biosynthesis</keyword>
<reference evidence="14" key="2">
    <citation type="submission" date="2024-02" db="EMBL/GenBank/DDBJ databases">
        <authorList>
            <consortium name="Clinical and Environmental Microbiology Branch: Whole genome sequencing antimicrobial resistance pathogens in the healthcare setting"/>
        </authorList>
    </citation>
    <scope>NUCLEOTIDE SEQUENCE</scope>
    <source>
        <strain evidence="14">2021DK-00143</strain>
    </source>
</reference>
<dbReference type="EMBL" id="ABLOKC030000006">
    <property type="protein sequence ID" value="EML1470775.1"/>
    <property type="molecule type" value="Genomic_DNA"/>
</dbReference>
<dbReference type="PANTHER" id="PTHR30561:SF9">
    <property type="entry name" value="4-AMINO-4-DEOXY-L-ARABINOSE-PHOSPHOUNDECAPRENOL FLIPPASE SUBUNIT ARNF-RELATED"/>
    <property type="match status" value="1"/>
</dbReference>
<feature type="transmembrane region" description="Helical" evidence="12">
    <location>
        <begin position="114"/>
        <end position="132"/>
    </location>
</feature>
<comment type="caution">
    <text evidence="15">The sequence shown here is derived from an EMBL/GenBank/DDBJ whole genome shotgun (WGS) entry which is preliminary data.</text>
</comment>
<evidence type="ECO:0000256" key="2">
    <source>
        <dbReference type="ARBA" id="ARBA00022448"/>
    </source>
</evidence>
<evidence type="ECO:0000259" key="13">
    <source>
        <dbReference type="Pfam" id="PF00892"/>
    </source>
</evidence>
<name>A0A0F0VSY2_PLUGE</name>
<feature type="domain" description="EamA" evidence="13">
    <location>
        <begin position="140"/>
        <end position="274"/>
    </location>
</feature>
<evidence type="ECO:0000313" key="16">
    <source>
        <dbReference type="Proteomes" id="UP000036196"/>
    </source>
</evidence>
<keyword evidence="16" id="KW-1185">Reference proteome</keyword>
<dbReference type="InterPro" id="IPR037185">
    <property type="entry name" value="EmrE-like"/>
</dbReference>
<keyword evidence="2" id="KW-0813">Transport</keyword>
<sequence length="277" mass="29035">MTLTVFFILLFAALLHATWNAIVKAGSDKLSAAVSITGSAALIAAVCLPFAPQPALVSAPWLAVSCILQVIYTLLVAKTYQISDMGQTYPLMRGTAPLLVAGVSTFLPGEHLSLLAWAGIGVICLSILMMAMQSRGGSGKGVALALLNACFIASYTLVDGTGVRLSESALGYTLWTFLLNGTCMLAWGFCVRRREVARYMVRHWQKGLLGGVGTLGSYGLALWAMTQAPLAVVAALRETSILFGAAIAVLVLKERVSALRIAAACGIACGAILLRVA</sequence>
<dbReference type="GO" id="GO:0009245">
    <property type="term" value="P:lipid A biosynthetic process"/>
    <property type="evidence" value="ECO:0007669"/>
    <property type="project" value="UniProtKB-KW"/>
</dbReference>
<proteinExistence type="predicted"/>
<keyword evidence="9 12" id="KW-1133">Transmembrane helix</keyword>
<dbReference type="SUPFAM" id="SSF103481">
    <property type="entry name" value="Multidrug resistance efflux transporter EmrE"/>
    <property type="match status" value="2"/>
</dbReference>
<dbReference type="InterPro" id="IPR000390">
    <property type="entry name" value="Small_drug/metabolite_transptr"/>
</dbReference>
<dbReference type="Pfam" id="PF00892">
    <property type="entry name" value="EamA"/>
    <property type="match status" value="1"/>
</dbReference>
<reference evidence="15 16" key="1">
    <citation type="submission" date="2015-05" db="EMBL/GenBank/DDBJ databases">
        <title>Genome sequences of Pluralibacter gergoviae.</title>
        <authorList>
            <person name="Greninger A.L."/>
            <person name="Miller S."/>
        </authorList>
    </citation>
    <scope>NUCLEOTIDE SEQUENCE [LARGE SCALE GENOMIC DNA]</scope>
    <source>
        <strain evidence="15 16">JS81F13</strain>
    </source>
</reference>
<protein>
    <submittedName>
        <fullName evidence="14">EamA family transporter</fullName>
    </submittedName>
    <submittedName>
        <fullName evidence="15">Membrane protein</fullName>
    </submittedName>
</protein>
<comment type="subcellular location">
    <subcellularLocation>
        <location evidence="1">Cell membrane</location>
        <topology evidence="1">Multi-pass membrane protein</topology>
    </subcellularLocation>
</comment>
<keyword evidence="8" id="KW-0448">Lipopolysaccharide biosynthesis</keyword>
<evidence type="ECO:0000256" key="3">
    <source>
        <dbReference type="ARBA" id="ARBA00022475"/>
    </source>
</evidence>
<keyword evidence="5" id="KW-0997">Cell inner membrane</keyword>
<organism evidence="15 16">
    <name type="scientific">Pluralibacter gergoviae</name>
    <name type="common">Enterobacter gergoviae</name>
    <dbReference type="NCBI Taxonomy" id="61647"/>
    <lineage>
        <taxon>Bacteria</taxon>
        <taxon>Pseudomonadati</taxon>
        <taxon>Pseudomonadota</taxon>
        <taxon>Gammaproteobacteria</taxon>
        <taxon>Enterobacterales</taxon>
        <taxon>Enterobacteriaceae</taxon>
        <taxon>Pluralibacter</taxon>
    </lineage>
</organism>
<evidence type="ECO:0000256" key="5">
    <source>
        <dbReference type="ARBA" id="ARBA00022519"/>
    </source>
</evidence>
<gene>
    <name evidence="15" type="ORF">ABW06_16480</name>
    <name evidence="14" type="ORF">QEG54_001477</name>
</gene>
<dbReference type="eggNOG" id="COG0697">
    <property type="taxonomic scope" value="Bacteria"/>
</dbReference>
<evidence type="ECO:0000313" key="15">
    <source>
        <dbReference type="EMBL" id="KMK12419.1"/>
    </source>
</evidence>
<evidence type="ECO:0000256" key="10">
    <source>
        <dbReference type="ARBA" id="ARBA00023098"/>
    </source>
</evidence>
<feature type="transmembrane region" description="Helical" evidence="12">
    <location>
        <begin position="170"/>
        <end position="191"/>
    </location>
</feature>
<dbReference type="PANTHER" id="PTHR30561">
    <property type="entry name" value="SMR FAMILY PROTON-DEPENDENT DRUG EFFLUX TRANSPORTER SUGE"/>
    <property type="match status" value="1"/>
</dbReference>
<keyword evidence="4" id="KW-0444">Lipid biosynthesis</keyword>
<evidence type="ECO:0000256" key="11">
    <source>
        <dbReference type="ARBA" id="ARBA00023136"/>
    </source>
</evidence>
<feature type="transmembrane region" description="Helical" evidence="12">
    <location>
        <begin position="258"/>
        <end position="276"/>
    </location>
</feature>
<feature type="transmembrane region" description="Helical" evidence="12">
    <location>
        <begin position="230"/>
        <end position="251"/>
    </location>
</feature>
<keyword evidence="11 12" id="KW-0472">Membrane</keyword>
<evidence type="ECO:0000256" key="4">
    <source>
        <dbReference type="ARBA" id="ARBA00022516"/>
    </source>
</evidence>
<keyword evidence="10" id="KW-0443">Lipid metabolism</keyword>
<dbReference type="GO" id="GO:0009103">
    <property type="term" value="P:lipopolysaccharide biosynthetic process"/>
    <property type="evidence" value="ECO:0007669"/>
    <property type="project" value="UniProtKB-KW"/>
</dbReference>
<dbReference type="GO" id="GO:0022857">
    <property type="term" value="F:transmembrane transporter activity"/>
    <property type="evidence" value="ECO:0007669"/>
    <property type="project" value="InterPro"/>
</dbReference>
<keyword evidence="7 12" id="KW-0812">Transmembrane</keyword>
<dbReference type="RefSeq" id="WP_045289135.1">
    <property type="nucleotide sequence ID" value="NZ_CACVCI010000001.1"/>
</dbReference>
<feature type="transmembrane region" description="Helical" evidence="12">
    <location>
        <begin position="203"/>
        <end position="224"/>
    </location>
</feature>
<dbReference type="STRING" id="61647.LG71_04065"/>
<keyword evidence="3" id="KW-1003">Cell membrane</keyword>
<evidence type="ECO:0000256" key="9">
    <source>
        <dbReference type="ARBA" id="ARBA00022989"/>
    </source>
</evidence>
<evidence type="ECO:0000256" key="7">
    <source>
        <dbReference type="ARBA" id="ARBA00022692"/>
    </source>
</evidence>
<feature type="transmembrane region" description="Helical" evidence="12">
    <location>
        <begin position="30"/>
        <end position="48"/>
    </location>
</feature>
<feature type="transmembrane region" description="Helical" evidence="12">
    <location>
        <begin position="141"/>
        <end position="158"/>
    </location>
</feature>
<accession>A0A0F0VSY2</accession>
<dbReference type="Proteomes" id="UP000036196">
    <property type="component" value="Unassembled WGS sequence"/>
</dbReference>
<evidence type="ECO:0000256" key="6">
    <source>
        <dbReference type="ARBA" id="ARBA00022556"/>
    </source>
</evidence>
<dbReference type="InterPro" id="IPR000620">
    <property type="entry name" value="EamA_dom"/>
</dbReference>
<evidence type="ECO:0000256" key="12">
    <source>
        <dbReference type="SAM" id="Phobius"/>
    </source>
</evidence>
<dbReference type="Gene3D" id="1.10.3730.20">
    <property type="match status" value="2"/>
</dbReference>
<evidence type="ECO:0000313" key="14">
    <source>
        <dbReference type="EMBL" id="EML1470775.1"/>
    </source>
</evidence>
<dbReference type="EMBL" id="LDZF01000018">
    <property type="protein sequence ID" value="KMK12419.1"/>
    <property type="molecule type" value="Genomic_DNA"/>
</dbReference>